<dbReference type="AlphaFoldDB" id="A0A8H4JUM4"/>
<keyword evidence="4" id="KW-1185">Reference proteome</keyword>
<dbReference type="Proteomes" id="UP000605986">
    <property type="component" value="Unassembled WGS sequence"/>
</dbReference>
<dbReference type="OrthoDB" id="3596604at2759"/>
<gene>
    <name evidence="3" type="ORF">F53441_13111</name>
</gene>
<feature type="transmembrane region" description="Helical" evidence="2">
    <location>
        <begin position="63"/>
        <end position="89"/>
    </location>
</feature>
<feature type="transmembrane region" description="Helical" evidence="2">
    <location>
        <begin position="479"/>
        <end position="503"/>
    </location>
</feature>
<evidence type="ECO:0000313" key="4">
    <source>
        <dbReference type="Proteomes" id="UP000605986"/>
    </source>
</evidence>
<name>A0A8H4JUM4_9HYPO</name>
<sequence>MPAQYEVLPSNAAAQHSLFRQNIHQQQIPMAPLGQGPAQISPSSPSKARSQGLLARRRSRLKLWLGLFAKWFITVIFVLVVYIILIRYTNHDVIDKKQKKYFNALITGFLIALGLSTMSQLTSAVSDLRWWILSRRPRSRQKVKAILHVQSMTQVLILAFKSSRWTIHLSVAAWVVLFLSSQVGYASIGLCYSVDKSEDKALMVSGNVSIANLTTIETSRISNSSNIADGEEYAANSYGIISLGYNQGTLDDIPVAGTLFFGDDKVLFCDTFCSYVFHETNTATTKNPDTAPITVITDRRVNATTQCSAYRVSEGGNGTSNSITVEIGSRKTKVTVPSKNGPDRKTYMSSNSETCGDDCSSISVFEPSSTDPWFYNCTTRLSAVANATHPEHKLGKNLTHLATSAIALGGYDTTGGLHYTTYPVPSTFGVPLNGSAEVLELLLSRFTIGVIAAVIQSNDDIVLSGQAPTMGEKLNVSHWNALSLVLWITVILQLLLAVLATLISERVVVPEGDPLAEAQVLRHMINDDNIDSAIKSQNSCARSSCPITPTQKSFLIDAEMLMLGMKASKTCLEVFSWPMWVLMMKDYYNGEFEKYGKQVSKEHYERLQRRLADGKRPFLEWSVEDGWGPLCEFLGKPVPDVPFPDGNKGSGQFQENMEEATEDIVMNALRNIVTNRK</sequence>
<evidence type="ECO:0000256" key="1">
    <source>
        <dbReference type="SAM" id="MobiDB-lite"/>
    </source>
</evidence>
<accession>A0A8H4JUM4</accession>
<evidence type="ECO:0000256" key="2">
    <source>
        <dbReference type="SAM" id="Phobius"/>
    </source>
</evidence>
<feature type="transmembrane region" description="Helical" evidence="2">
    <location>
        <begin position="101"/>
        <end position="122"/>
    </location>
</feature>
<protein>
    <submittedName>
        <fullName evidence="3">Uncharacterized protein</fullName>
    </submittedName>
</protein>
<feature type="transmembrane region" description="Helical" evidence="2">
    <location>
        <begin position="172"/>
        <end position="194"/>
    </location>
</feature>
<dbReference type="EMBL" id="JAADJG010000769">
    <property type="protein sequence ID" value="KAF4437153.1"/>
    <property type="molecule type" value="Genomic_DNA"/>
</dbReference>
<dbReference type="InterPro" id="IPR027417">
    <property type="entry name" value="P-loop_NTPase"/>
</dbReference>
<comment type="caution">
    <text evidence="3">The sequence shown here is derived from an EMBL/GenBank/DDBJ whole genome shotgun (WGS) entry which is preliminary data.</text>
</comment>
<proteinExistence type="predicted"/>
<dbReference type="Gene3D" id="3.40.50.300">
    <property type="entry name" value="P-loop containing nucleotide triphosphate hydrolases"/>
    <property type="match status" value="1"/>
</dbReference>
<keyword evidence="2" id="KW-1133">Transmembrane helix</keyword>
<dbReference type="InterPro" id="IPR040632">
    <property type="entry name" value="Sulfotransfer_4"/>
</dbReference>
<reference evidence="3" key="1">
    <citation type="submission" date="2020-01" db="EMBL/GenBank/DDBJ databases">
        <title>Identification and distribution of gene clusters putatively required for synthesis of sphingolipid metabolism inhibitors in phylogenetically diverse species of the filamentous fungus Fusarium.</title>
        <authorList>
            <person name="Kim H.-S."/>
            <person name="Busman M."/>
            <person name="Brown D.W."/>
            <person name="Divon H."/>
            <person name="Uhlig S."/>
            <person name="Proctor R.H."/>
        </authorList>
    </citation>
    <scope>NUCLEOTIDE SEQUENCE</scope>
    <source>
        <strain evidence="3">NRRL 53441</strain>
    </source>
</reference>
<keyword evidence="2" id="KW-0812">Transmembrane</keyword>
<feature type="region of interest" description="Disordered" evidence="1">
    <location>
        <begin position="331"/>
        <end position="350"/>
    </location>
</feature>
<evidence type="ECO:0000313" key="3">
    <source>
        <dbReference type="EMBL" id="KAF4437153.1"/>
    </source>
</evidence>
<dbReference type="Pfam" id="PF17784">
    <property type="entry name" value="Sulfotransfer_4"/>
    <property type="match status" value="1"/>
</dbReference>
<organism evidence="3 4">
    <name type="scientific">Fusarium austroafricanum</name>
    <dbReference type="NCBI Taxonomy" id="2364996"/>
    <lineage>
        <taxon>Eukaryota</taxon>
        <taxon>Fungi</taxon>
        <taxon>Dikarya</taxon>
        <taxon>Ascomycota</taxon>
        <taxon>Pezizomycotina</taxon>
        <taxon>Sordariomycetes</taxon>
        <taxon>Hypocreomycetidae</taxon>
        <taxon>Hypocreales</taxon>
        <taxon>Nectriaceae</taxon>
        <taxon>Fusarium</taxon>
        <taxon>Fusarium concolor species complex</taxon>
    </lineage>
</organism>
<keyword evidence="2" id="KW-0472">Membrane</keyword>